<reference evidence="1 2" key="1">
    <citation type="submission" date="2019-02" db="EMBL/GenBank/DDBJ databases">
        <authorList>
            <person name="Rowley M."/>
            <person name="Stucki C."/>
            <person name="Ghiringhelli B."/>
            <person name="Naegele L."/>
            <person name="Emmons C.B."/>
            <person name="Slowan-Pomeroy T."/>
            <person name="Briggs L.A."/>
            <person name="Garlena R.A."/>
            <person name="Russell D.A."/>
            <person name="Pope W.H."/>
            <person name="Molloy S.D."/>
            <person name="Jacobs-Sera D."/>
            <person name="Hatfull G.F."/>
        </authorList>
    </citation>
    <scope>NUCLEOTIDE SEQUENCE [LARGE SCALE GENOMIC DNA]</scope>
</reference>
<sequence>MAIKVLHNGDYVDPSQVRIWDGSAFVAPQAIYEWVADEFIKRWPASITYRMNKVGESHAFASQVPVIGWESDPTEPGMILSGLLTGSGVTTVEVSFSVRSGSGYYGSVLVKLDGVTIITIDAYNLSSYQVKTASWTGIATEGQQVTVETSTSHGVGVNAPSFVKVTSAVPHKVVLADGFDRADTNQTTGLSNAWWHFNSYAGIEYPRIESRRLRGSGGVSAANTGNGAVMKSPMPEGNYFVQALAQTLPVLTSSTEPCGLIIRANESSNHYNNSAGPEAIFCVLSQTRWRIYRQATGTNGGPSEVLATGNGSFTSGGVMRAEVVGDQLTFSYGGNVLGYVSIAGRGSGRQVGICTTGDTPRLDDFVAGQLGTPTLSRQRASQTGSIADPAGNKVKVSPLVSDATYPASVTDGVIRVSGSGRAHIQLSVGGSGNVFGGTRVTIEKNGVAIGYLVNSSHSTATSVWISNVELSAGDELILWATRNAIGSISGPVNNAVVDLIPAP</sequence>
<evidence type="ECO:0000313" key="2">
    <source>
        <dbReference type="Proteomes" id="UP000295568"/>
    </source>
</evidence>
<dbReference type="EMBL" id="MK524501">
    <property type="protein sequence ID" value="QBP33265.1"/>
    <property type="molecule type" value="Genomic_DNA"/>
</dbReference>
<dbReference type="KEGG" id="vg:55012006"/>
<evidence type="ECO:0000313" key="1">
    <source>
        <dbReference type="EMBL" id="QBP33265.1"/>
    </source>
</evidence>
<organism evidence="1 2">
    <name type="scientific">Gordonia phage BrutonGaster</name>
    <dbReference type="NCBI Taxonomy" id="2530116"/>
    <lineage>
        <taxon>Viruses</taxon>
        <taxon>Duplodnaviria</taxon>
        <taxon>Heunggongvirae</taxon>
        <taxon>Uroviricota</taxon>
        <taxon>Caudoviricetes</taxon>
        <taxon>Oneupvirus</taxon>
        <taxon>Oneupvirus brutongaster</taxon>
    </lineage>
</organism>
<dbReference type="Proteomes" id="UP000295568">
    <property type="component" value="Segment"/>
</dbReference>
<accession>A0A482JH54</accession>
<keyword evidence="2" id="KW-1185">Reference proteome</keyword>
<dbReference type="GeneID" id="55012006"/>
<protein>
    <submittedName>
        <fullName evidence="1">Uncharacterized protein</fullName>
    </submittedName>
</protein>
<gene>
    <name evidence="1" type="primary">48</name>
    <name evidence="1" type="ORF">SEA_BRUTONGASTER_48</name>
</gene>
<name>A0A482JH54_9CAUD</name>
<proteinExistence type="predicted"/>
<dbReference type="RefSeq" id="YP_009820562.1">
    <property type="nucleotide sequence ID" value="NC_048169.1"/>
</dbReference>